<evidence type="ECO:0000256" key="9">
    <source>
        <dbReference type="PROSITE-ProRule" id="PRU01091"/>
    </source>
</evidence>
<keyword evidence="4" id="KW-0805">Transcription regulation</keyword>
<feature type="domain" description="Response regulatory" evidence="10">
    <location>
        <begin position="2"/>
        <end position="116"/>
    </location>
</feature>
<evidence type="ECO:0000256" key="7">
    <source>
        <dbReference type="ARBA" id="ARBA00024867"/>
    </source>
</evidence>
<evidence type="ECO:0000259" key="10">
    <source>
        <dbReference type="PROSITE" id="PS50110"/>
    </source>
</evidence>
<comment type="function">
    <text evidence="7">May play the central regulatory role in sporulation. It may be an element of the effector pathway responsible for the activation of sporulation genes in response to nutritional stress. Spo0A may act in concert with spo0H (a sigma factor) to control the expression of some genes that are critical to the sporulation process.</text>
</comment>
<evidence type="ECO:0000256" key="4">
    <source>
        <dbReference type="ARBA" id="ARBA00023015"/>
    </source>
</evidence>
<dbReference type="InterPro" id="IPR039420">
    <property type="entry name" value="WalR-like"/>
</dbReference>
<evidence type="ECO:0000256" key="3">
    <source>
        <dbReference type="ARBA" id="ARBA00023012"/>
    </source>
</evidence>
<dbReference type="SUPFAM" id="SSF46894">
    <property type="entry name" value="C-terminal effector domain of the bipartite response regulators"/>
    <property type="match status" value="1"/>
</dbReference>
<accession>A0ABT1NG45</accession>
<dbReference type="InterPro" id="IPR001789">
    <property type="entry name" value="Sig_transdc_resp-reg_receiver"/>
</dbReference>
<dbReference type="InterPro" id="IPR011006">
    <property type="entry name" value="CheY-like_superfamily"/>
</dbReference>
<dbReference type="InterPro" id="IPR036388">
    <property type="entry name" value="WH-like_DNA-bd_sf"/>
</dbReference>
<sequence length="228" mass="25690">MRLLIIEDENDLRIALLRGFRKLGYLADGAADGVEGLELAQINSYDLIILDLNLPGMDGLEILRAIRETDWQQRIIILSARSDFTDRIEGLNLGANDYLIKPFDFGELEARVRNLLRRSFVHRESVLQCEGILLDTVKRIVRTAAGAVVELPPKQYAILEYLFLNQGRPVSAEELLEHVWAGDDVLFSGTVKVHISLLRKKMSEIVGYNIICNIRGAGYLLGKEKEQG</sequence>
<dbReference type="Gene3D" id="1.10.10.10">
    <property type="entry name" value="Winged helix-like DNA-binding domain superfamily/Winged helix DNA-binding domain"/>
    <property type="match status" value="1"/>
</dbReference>
<evidence type="ECO:0000256" key="8">
    <source>
        <dbReference type="PROSITE-ProRule" id="PRU00169"/>
    </source>
</evidence>
<keyword evidence="3" id="KW-0902">Two-component regulatory system</keyword>
<comment type="caution">
    <text evidence="12">The sequence shown here is derived from an EMBL/GenBank/DDBJ whole genome shotgun (WGS) entry which is preliminary data.</text>
</comment>
<dbReference type="Proteomes" id="UP001651880">
    <property type="component" value="Unassembled WGS sequence"/>
</dbReference>
<feature type="modified residue" description="4-aspartylphosphate" evidence="8">
    <location>
        <position position="51"/>
    </location>
</feature>
<evidence type="ECO:0000256" key="6">
    <source>
        <dbReference type="ARBA" id="ARBA00023163"/>
    </source>
</evidence>
<dbReference type="PANTHER" id="PTHR48111:SF22">
    <property type="entry name" value="REGULATOR OF RPOS"/>
    <property type="match status" value="1"/>
</dbReference>
<dbReference type="PROSITE" id="PS51755">
    <property type="entry name" value="OMPR_PHOB"/>
    <property type="match status" value="1"/>
</dbReference>
<evidence type="ECO:0000313" key="13">
    <source>
        <dbReference type="Proteomes" id="UP001651880"/>
    </source>
</evidence>
<protein>
    <recommendedName>
        <fullName evidence="1">Stage 0 sporulation protein A homolog</fullName>
    </recommendedName>
</protein>
<gene>
    <name evidence="12" type="ORF">LJD61_04600</name>
</gene>
<feature type="DNA-binding region" description="OmpR/PhoB-type" evidence="9">
    <location>
        <begin position="124"/>
        <end position="223"/>
    </location>
</feature>
<dbReference type="SMART" id="SM00448">
    <property type="entry name" value="REC"/>
    <property type="match status" value="1"/>
</dbReference>
<dbReference type="InterPro" id="IPR016032">
    <property type="entry name" value="Sig_transdc_resp-reg_C-effctor"/>
</dbReference>
<evidence type="ECO:0000256" key="5">
    <source>
        <dbReference type="ARBA" id="ARBA00023125"/>
    </source>
</evidence>
<dbReference type="SUPFAM" id="SSF52172">
    <property type="entry name" value="CheY-like"/>
    <property type="match status" value="1"/>
</dbReference>
<evidence type="ECO:0000313" key="12">
    <source>
        <dbReference type="EMBL" id="MCQ1528826.1"/>
    </source>
</evidence>
<evidence type="ECO:0000256" key="2">
    <source>
        <dbReference type="ARBA" id="ARBA00022553"/>
    </source>
</evidence>
<dbReference type="EMBL" id="JAJEKE010000002">
    <property type="protein sequence ID" value="MCQ1528826.1"/>
    <property type="molecule type" value="Genomic_DNA"/>
</dbReference>
<keyword evidence="2 8" id="KW-0597">Phosphoprotein</keyword>
<feature type="domain" description="OmpR/PhoB-type" evidence="11">
    <location>
        <begin position="124"/>
        <end position="223"/>
    </location>
</feature>
<keyword evidence="6" id="KW-0804">Transcription</keyword>
<evidence type="ECO:0000256" key="1">
    <source>
        <dbReference type="ARBA" id="ARBA00018672"/>
    </source>
</evidence>
<dbReference type="Pfam" id="PF00486">
    <property type="entry name" value="Trans_reg_C"/>
    <property type="match status" value="1"/>
</dbReference>
<dbReference type="InterPro" id="IPR001867">
    <property type="entry name" value="OmpR/PhoB-type_DNA-bd"/>
</dbReference>
<dbReference type="PROSITE" id="PS50110">
    <property type="entry name" value="RESPONSE_REGULATORY"/>
    <property type="match status" value="1"/>
</dbReference>
<reference evidence="12 13" key="1">
    <citation type="submission" date="2021-10" db="EMBL/GenBank/DDBJ databases">
        <title>Lutispora strain m25 sp. nov., a thermophilic, non-spore-forming bacterium isolated from a lab-scale methanogenic bioreactor digesting anaerobic sludge.</title>
        <authorList>
            <person name="El Houari A."/>
            <person name="Mcdonald J."/>
        </authorList>
    </citation>
    <scope>NUCLEOTIDE SEQUENCE [LARGE SCALE GENOMIC DNA]</scope>
    <source>
        <strain evidence="13">m25</strain>
    </source>
</reference>
<evidence type="ECO:0000259" key="11">
    <source>
        <dbReference type="PROSITE" id="PS51755"/>
    </source>
</evidence>
<dbReference type="SMART" id="SM00862">
    <property type="entry name" value="Trans_reg_C"/>
    <property type="match status" value="1"/>
</dbReference>
<organism evidence="12 13">
    <name type="scientific">Lutispora saccharofermentans</name>
    <dbReference type="NCBI Taxonomy" id="3024236"/>
    <lineage>
        <taxon>Bacteria</taxon>
        <taxon>Bacillati</taxon>
        <taxon>Bacillota</taxon>
        <taxon>Clostridia</taxon>
        <taxon>Lutisporales</taxon>
        <taxon>Lutisporaceae</taxon>
        <taxon>Lutispora</taxon>
    </lineage>
</organism>
<dbReference type="CDD" id="cd00383">
    <property type="entry name" value="trans_reg_C"/>
    <property type="match status" value="1"/>
</dbReference>
<dbReference type="Gene3D" id="3.40.50.2300">
    <property type="match status" value="1"/>
</dbReference>
<keyword evidence="5 9" id="KW-0238">DNA-binding</keyword>
<dbReference type="Pfam" id="PF00072">
    <property type="entry name" value="Response_reg"/>
    <property type="match status" value="1"/>
</dbReference>
<dbReference type="RefSeq" id="WP_255226341.1">
    <property type="nucleotide sequence ID" value="NZ_JAJEKE010000002.1"/>
</dbReference>
<proteinExistence type="predicted"/>
<dbReference type="PANTHER" id="PTHR48111">
    <property type="entry name" value="REGULATOR OF RPOS"/>
    <property type="match status" value="1"/>
</dbReference>
<name>A0ABT1NG45_9FIRM</name>
<dbReference type="Gene3D" id="6.10.250.690">
    <property type="match status" value="1"/>
</dbReference>
<keyword evidence="13" id="KW-1185">Reference proteome</keyword>